<keyword evidence="6 8" id="KW-1133">Transmembrane helix</keyword>
<dbReference type="HOGENOM" id="CLU_013016_0_1_9"/>
<feature type="transmembrane region" description="Helical" evidence="8">
    <location>
        <begin position="146"/>
        <end position="164"/>
    </location>
</feature>
<evidence type="ECO:0000256" key="2">
    <source>
        <dbReference type="ARBA" id="ARBA00007935"/>
    </source>
</evidence>
<feature type="transmembrane region" description="Helical" evidence="8">
    <location>
        <begin position="21"/>
        <end position="43"/>
    </location>
</feature>
<dbReference type="RefSeq" id="WP_014901517.1">
    <property type="nucleotide sequence ID" value="NC_018515.1"/>
</dbReference>
<dbReference type="GO" id="GO:0005886">
    <property type="term" value="C:plasma membrane"/>
    <property type="evidence" value="ECO:0007669"/>
    <property type="project" value="UniProtKB-SubCell"/>
</dbReference>
<name>J7ILY4_DESMD</name>
<dbReference type="Proteomes" id="UP000005262">
    <property type="component" value="Chromosome"/>
</dbReference>
<dbReference type="InterPro" id="IPR037294">
    <property type="entry name" value="ABC_BtuC-like"/>
</dbReference>
<dbReference type="CDD" id="cd06550">
    <property type="entry name" value="TM_ABC_iron-siderophores_like"/>
    <property type="match status" value="1"/>
</dbReference>
<evidence type="ECO:0000256" key="6">
    <source>
        <dbReference type="ARBA" id="ARBA00022989"/>
    </source>
</evidence>
<keyword evidence="3" id="KW-0813">Transport</keyword>
<comment type="similarity">
    <text evidence="2">Belongs to the binding-protein-dependent transport system permease family. FecCD subfamily.</text>
</comment>
<dbReference type="InterPro" id="IPR000522">
    <property type="entry name" value="ABC_transptr_permease_BtuC"/>
</dbReference>
<proteinExistence type="inferred from homology"/>
<dbReference type="GO" id="GO:0033214">
    <property type="term" value="P:siderophore-iron import into cell"/>
    <property type="evidence" value="ECO:0007669"/>
    <property type="project" value="TreeGrafter"/>
</dbReference>
<dbReference type="Pfam" id="PF01032">
    <property type="entry name" value="FecCD"/>
    <property type="match status" value="1"/>
</dbReference>
<reference evidence="10" key="2">
    <citation type="submission" date="2012-08" db="EMBL/GenBank/DDBJ databases">
        <title>Finished genome of Desulfosporosinus meridiei DSM 13257.</title>
        <authorList>
            <person name="Huntemann M."/>
            <person name="Wei C.-L."/>
            <person name="Han J."/>
            <person name="Detter J.C."/>
            <person name="Han C."/>
            <person name="Davenport K."/>
            <person name="Daligault H."/>
            <person name="Erkkila T."/>
            <person name="Gu W."/>
            <person name="Munk A.C.C."/>
            <person name="Teshima H."/>
            <person name="Xu Y."/>
            <person name="Chain P."/>
            <person name="Tapia R."/>
            <person name="Chen A."/>
            <person name="Krypides N."/>
            <person name="Mavromatis K."/>
            <person name="Markowitz V."/>
            <person name="Szeto E."/>
            <person name="Ivanova N."/>
            <person name="Mikhailova N."/>
            <person name="Ovchinnikova G."/>
            <person name="Pagani I."/>
            <person name="Pati A."/>
            <person name="Goodwin L."/>
            <person name="Peters L."/>
            <person name="Pitluck S."/>
            <person name="Woyke T."/>
            <person name="Pester M."/>
            <person name="Spring S."/>
            <person name="Ollivier B."/>
            <person name="Rattei T."/>
            <person name="Klenk H.-P."/>
            <person name="Wagner M."/>
            <person name="Loy A."/>
        </authorList>
    </citation>
    <scope>NUCLEOTIDE SEQUENCE [LARGE SCALE GENOMIC DNA]</scope>
    <source>
        <strain evidence="10">ATCC BAA-275 / DSM 13257 / NCIMB 13706 / S10</strain>
    </source>
</reference>
<keyword evidence="4" id="KW-1003">Cell membrane</keyword>
<dbReference type="PANTHER" id="PTHR30472">
    <property type="entry name" value="FERRIC ENTEROBACTIN TRANSPORT SYSTEM PERMEASE PROTEIN"/>
    <property type="match status" value="1"/>
</dbReference>
<dbReference type="Gene3D" id="1.10.3470.10">
    <property type="entry name" value="ABC transporter involved in vitamin B12 uptake, BtuC"/>
    <property type="match status" value="1"/>
</dbReference>
<feature type="transmembrane region" description="Helical" evidence="8">
    <location>
        <begin position="176"/>
        <end position="200"/>
    </location>
</feature>
<dbReference type="KEGG" id="dmi:Desmer_0555"/>
<feature type="transmembrane region" description="Helical" evidence="8">
    <location>
        <begin position="220"/>
        <end position="239"/>
    </location>
</feature>
<dbReference type="SUPFAM" id="SSF81345">
    <property type="entry name" value="ABC transporter involved in vitamin B12 uptake, BtuC"/>
    <property type="match status" value="1"/>
</dbReference>
<evidence type="ECO:0000256" key="7">
    <source>
        <dbReference type="ARBA" id="ARBA00023136"/>
    </source>
</evidence>
<dbReference type="PANTHER" id="PTHR30472:SF67">
    <property type="entry name" value="PERMEASE OF ABC TRANSPORTER-RELATED"/>
    <property type="match status" value="1"/>
</dbReference>
<dbReference type="GO" id="GO:0022857">
    <property type="term" value="F:transmembrane transporter activity"/>
    <property type="evidence" value="ECO:0007669"/>
    <property type="project" value="InterPro"/>
</dbReference>
<evidence type="ECO:0000256" key="3">
    <source>
        <dbReference type="ARBA" id="ARBA00022448"/>
    </source>
</evidence>
<evidence type="ECO:0000256" key="8">
    <source>
        <dbReference type="SAM" id="Phobius"/>
    </source>
</evidence>
<protein>
    <submittedName>
        <fullName evidence="9">ABC-type Fe3+-siderophore transport system, permease component</fullName>
    </submittedName>
</protein>
<keyword evidence="10" id="KW-1185">Reference proteome</keyword>
<feature type="transmembrane region" description="Helical" evidence="8">
    <location>
        <begin position="308"/>
        <end position="327"/>
    </location>
</feature>
<evidence type="ECO:0000256" key="5">
    <source>
        <dbReference type="ARBA" id="ARBA00022692"/>
    </source>
</evidence>
<keyword evidence="7 8" id="KW-0472">Membrane</keyword>
<dbReference type="AlphaFoldDB" id="J7ILY4"/>
<evidence type="ECO:0000256" key="4">
    <source>
        <dbReference type="ARBA" id="ARBA00022475"/>
    </source>
</evidence>
<feature type="transmembrane region" description="Helical" evidence="8">
    <location>
        <begin position="88"/>
        <end position="109"/>
    </location>
</feature>
<dbReference type="eggNOG" id="COG0609">
    <property type="taxonomic scope" value="Bacteria"/>
</dbReference>
<dbReference type="EMBL" id="CP003629">
    <property type="protein sequence ID" value="AFQ42595.1"/>
    <property type="molecule type" value="Genomic_DNA"/>
</dbReference>
<dbReference type="STRING" id="768704.Desmer_0555"/>
<keyword evidence="5 8" id="KW-0812">Transmembrane</keyword>
<accession>J7ILY4</accession>
<gene>
    <name evidence="9" type="ordered locus">Desmer_0555</name>
</gene>
<evidence type="ECO:0000256" key="1">
    <source>
        <dbReference type="ARBA" id="ARBA00004651"/>
    </source>
</evidence>
<feature type="transmembrane region" description="Helical" evidence="8">
    <location>
        <begin position="267"/>
        <end position="288"/>
    </location>
</feature>
<sequence length="361" mass="38317">MKNNTANTQKFRKIFNRDDPNMPVIIILLAIAALISVIFAIGLGPVSVAPGNVARILGSKIPFLESHIPHTWTQVEENIVWGLRFPRVLLGLIVGSSLSMTGVAMQALVRNHLADPFILGVSSGAAATATLGMLFGAFAFLGTYSLSISAFLGAAITIILVYTISRVRGRINITQLLLSGVALSMIMDAVTRIITLSAPNALGLHNVTFWLSGSLAGAKWGYLTLPLATIIICLIILLINYRALNALLMGDETAGTLGFNVARLQKILVLVASLMAGTTLAVSGTIGFVGLMVPHMTRLLVGADHKRVLPVCALLGGILVVWVDVAARMLIAPEELPLGILTAVFGGPFFIWLLKHNTGKA</sequence>
<feature type="transmembrane region" description="Helical" evidence="8">
    <location>
        <begin position="116"/>
        <end position="140"/>
    </location>
</feature>
<feature type="transmembrane region" description="Helical" evidence="8">
    <location>
        <begin position="336"/>
        <end position="354"/>
    </location>
</feature>
<evidence type="ECO:0000313" key="10">
    <source>
        <dbReference type="Proteomes" id="UP000005262"/>
    </source>
</evidence>
<organism evidence="9 10">
    <name type="scientific">Desulfosporosinus meridiei (strain ATCC BAA-275 / DSM 13257 / KCTC 12902 / NCIMB 13706 / S10)</name>
    <dbReference type="NCBI Taxonomy" id="768704"/>
    <lineage>
        <taxon>Bacteria</taxon>
        <taxon>Bacillati</taxon>
        <taxon>Bacillota</taxon>
        <taxon>Clostridia</taxon>
        <taxon>Eubacteriales</taxon>
        <taxon>Desulfitobacteriaceae</taxon>
        <taxon>Desulfosporosinus</taxon>
    </lineage>
</organism>
<comment type="subcellular location">
    <subcellularLocation>
        <location evidence="1">Cell membrane</location>
        <topology evidence="1">Multi-pass membrane protein</topology>
    </subcellularLocation>
</comment>
<reference evidence="9 10" key="1">
    <citation type="journal article" date="2012" name="J. Bacteriol.">
        <title>Complete genome sequences of Desulfosporosinus orientis DSM765T, Desulfosporosinus youngiae DSM17734T, Desulfosporosinus meridiei DSM13257T, and Desulfosporosinus acidiphilus DSM22704T.</title>
        <authorList>
            <person name="Pester M."/>
            <person name="Brambilla E."/>
            <person name="Alazard D."/>
            <person name="Rattei T."/>
            <person name="Weinmaier T."/>
            <person name="Han J."/>
            <person name="Lucas S."/>
            <person name="Lapidus A."/>
            <person name="Cheng J.F."/>
            <person name="Goodwin L."/>
            <person name="Pitluck S."/>
            <person name="Peters L."/>
            <person name="Ovchinnikova G."/>
            <person name="Teshima H."/>
            <person name="Detter J.C."/>
            <person name="Han C.S."/>
            <person name="Tapia R."/>
            <person name="Land M.L."/>
            <person name="Hauser L."/>
            <person name="Kyrpides N.C."/>
            <person name="Ivanova N.N."/>
            <person name="Pagani I."/>
            <person name="Huntmann M."/>
            <person name="Wei C.L."/>
            <person name="Davenport K.W."/>
            <person name="Daligault H."/>
            <person name="Chain P.S."/>
            <person name="Chen A."/>
            <person name="Mavromatis K."/>
            <person name="Markowitz V."/>
            <person name="Szeto E."/>
            <person name="Mikhailova N."/>
            <person name="Pati A."/>
            <person name="Wagner M."/>
            <person name="Woyke T."/>
            <person name="Ollivier B."/>
            <person name="Klenk H.P."/>
            <person name="Spring S."/>
            <person name="Loy A."/>
        </authorList>
    </citation>
    <scope>NUCLEOTIDE SEQUENCE [LARGE SCALE GENOMIC DNA]</scope>
    <source>
        <strain evidence="10">ATCC BAA-275 / DSM 13257 / NCIMB 13706 / S10</strain>
    </source>
</reference>
<dbReference type="FunFam" id="1.10.3470.10:FF:000001">
    <property type="entry name" value="Vitamin B12 ABC transporter permease BtuC"/>
    <property type="match status" value="1"/>
</dbReference>
<evidence type="ECO:0000313" key="9">
    <source>
        <dbReference type="EMBL" id="AFQ42595.1"/>
    </source>
</evidence>